<evidence type="ECO:0008006" key="3">
    <source>
        <dbReference type="Google" id="ProtNLM"/>
    </source>
</evidence>
<accession>A0A227NSW2</accession>
<dbReference type="EMBL" id="MUGS01000051">
    <property type="protein sequence ID" value="OXG00790.1"/>
    <property type="molecule type" value="Genomic_DNA"/>
</dbReference>
<organism evidence="1 2">
    <name type="scientific">Flavobacterium araucananum</name>
    <dbReference type="NCBI Taxonomy" id="946678"/>
    <lineage>
        <taxon>Bacteria</taxon>
        <taxon>Pseudomonadati</taxon>
        <taxon>Bacteroidota</taxon>
        <taxon>Flavobacteriia</taxon>
        <taxon>Flavobacteriales</taxon>
        <taxon>Flavobacteriaceae</taxon>
        <taxon>Flavobacterium</taxon>
    </lineage>
</organism>
<dbReference type="RefSeq" id="WP_089481148.1">
    <property type="nucleotide sequence ID" value="NZ_MUGS01000051.1"/>
</dbReference>
<name>A0A227NSW2_9FLAO</name>
<evidence type="ECO:0000313" key="1">
    <source>
        <dbReference type="EMBL" id="OXG00790.1"/>
    </source>
</evidence>
<reference evidence="1 2" key="1">
    <citation type="submission" date="2016-11" db="EMBL/GenBank/DDBJ databases">
        <title>Whole genomes of Flavobacteriaceae.</title>
        <authorList>
            <person name="Stine C."/>
            <person name="Li C."/>
            <person name="Tadesse D."/>
        </authorList>
    </citation>
    <scope>NUCLEOTIDE SEQUENCE [LARGE SCALE GENOMIC DNA]</scope>
    <source>
        <strain evidence="1 2">DSM 24704</strain>
    </source>
</reference>
<proteinExistence type="predicted"/>
<dbReference type="OrthoDB" id="594666at2"/>
<dbReference type="Proteomes" id="UP000214684">
    <property type="component" value="Unassembled WGS sequence"/>
</dbReference>
<keyword evidence="2" id="KW-1185">Reference proteome</keyword>
<sequence>MNVTDYTYLMNKPDAITEKQADALGSVLNEFPYFQSARALRLKGLYSQNSFKYNYALKVTAAHTGDRAVLFDFITSESFTSIQNEYYDQKLKDLLEINVFDSEIVSIQDFKKTPEVRIDPIEQSILNSIREATNVTFEETVKKIEEPKIETITEQSILDTFKEVTPTTFQEPVKTEEPKIEIITEQSILDTFKEVTPTTFQEPAKTEESKIKSIAEESILNSIIEATNIVFEEPAKIEEQKIEPIIESSILDSFKEVTTTTFEEPVKTEEQKIEPIIESSILDSFKEVTTTTFEEPVKIEEPQIETIADEPVLAPVEEITPAVFDEPAKIEEQQIEAIAEEPVVTPVEEITPAVLEEPAKIEEQQIEAIAEEPVVTPVEEITPAILEEPVKIEETKEEPIAEERVVIAVKKATLAFFEEIVDDEIPEVRVDPIEQSILNSIKEATTVVFEEPKISEEPQEVEIPEIVKVAEENLEIGKPLDFSFNEKHSFQEWLQLSRTEPIDRTEEGPEEAKQTEHNAEPVAEIEIVDEDKKKKAEIIDKFIETNPKISPIKQTAIIPAVQFDLNKEDNSYLMTETLARVYLEQKKYTKAIQAYEILILKYPEKISFFADRISDIKILQQNNNNN</sequence>
<protein>
    <recommendedName>
        <fullName evidence="3">Tetratricopeptide repeat protein</fullName>
    </recommendedName>
</protein>
<gene>
    <name evidence="1" type="ORF">B0A64_19390</name>
</gene>
<dbReference type="AlphaFoldDB" id="A0A227NSW2"/>
<comment type="caution">
    <text evidence="1">The sequence shown here is derived from an EMBL/GenBank/DDBJ whole genome shotgun (WGS) entry which is preliminary data.</text>
</comment>
<evidence type="ECO:0000313" key="2">
    <source>
        <dbReference type="Proteomes" id="UP000214684"/>
    </source>
</evidence>